<evidence type="ECO:0000256" key="1">
    <source>
        <dbReference type="SAM" id="MobiDB-lite"/>
    </source>
</evidence>
<dbReference type="Pfam" id="PF13843">
    <property type="entry name" value="DDE_Tnp_1_7"/>
    <property type="match status" value="1"/>
</dbReference>
<dbReference type="Proteomes" id="UP000691718">
    <property type="component" value="Unassembled WGS sequence"/>
</dbReference>
<name>A0A8S3XIN6_PARAO</name>
<dbReference type="EMBL" id="CAJQZP010001149">
    <property type="protein sequence ID" value="CAG5022687.1"/>
    <property type="molecule type" value="Genomic_DNA"/>
</dbReference>
<dbReference type="PANTHER" id="PTHR46599:SF3">
    <property type="entry name" value="PIGGYBAC TRANSPOSABLE ELEMENT-DERIVED PROTEIN 4"/>
    <property type="match status" value="1"/>
</dbReference>
<reference evidence="3" key="1">
    <citation type="submission" date="2021-04" db="EMBL/GenBank/DDBJ databases">
        <authorList>
            <person name="Tunstrom K."/>
        </authorList>
    </citation>
    <scope>NUCLEOTIDE SEQUENCE</scope>
</reference>
<evidence type="ECO:0000259" key="2">
    <source>
        <dbReference type="Pfam" id="PF13843"/>
    </source>
</evidence>
<proteinExistence type="predicted"/>
<feature type="region of interest" description="Disordered" evidence="1">
    <location>
        <begin position="1"/>
        <end position="103"/>
    </location>
</feature>
<organism evidence="3 4">
    <name type="scientific">Parnassius apollo</name>
    <name type="common">Apollo butterfly</name>
    <name type="synonym">Papilio apollo</name>
    <dbReference type="NCBI Taxonomy" id="110799"/>
    <lineage>
        <taxon>Eukaryota</taxon>
        <taxon>Metazoa</taxon>
        <taxon>Ecdysozoa</taxon>
        <taxon>Arthropoda</taxon>
        <taxon>Hexapoda</taxon>
        <taxon>Insecta</taxon>
        <taxon>Pterygota</taxon>
        <taxon>Neoptera</taxon>
        <taxon>Endopterygota</taxon>
        <taxon>Lepidoptera</taxon>
        <taxon>Glossata</taxon>
        <taxon>Ditrysia</taxon>
        <taxon>Papilionoidea</taxon>
        <taxon>Papilionidae</taxon>
        <taxon>Parnassiinae</taxon>
        <taxon>Parnassini</taxon>
        <taxon>Parnassius</taxon>
        <taxon>Parnassius</taxon>
    </lineage>
</organism>
<gene>
    <name evidence="3" type="ORF">PAPOLLO_LOCUS17786</name>
</gene>
<feature type="compositionally biased region" description="Acidic residues" evidence="1">
    <location>
        <begin position="16"/>
        <end position="31"/>
    </location>
</feature>
<evidence type="ECO:0000313" key="3">
    <source>
        <dbReference type="EMBL" id="CAG5022687.1"/>
    </source>
</evidence>
<feature type="domain" description="PiggyBac transposable element-derived protein" evidence="2">
    <location>
        <begin position="109"/>
        <end position="183"/>
    </location>
</feature>
<dbReference type="PANTHER" id="PTHR46599">
    <property type="entry name" value="PIGGYBAC TRANSPOSABLE ELEMENT-DERIVED PROTEIN 4"/>
    <property type="match status" value="1"/>
</dbReference>
<dbReference type="InterPro" id="IPR029526">
    <property type="entry name" value="PGBD"/>
</dbReference>
<dbReference type="OrthoDB" id="10057959at2759"/>
<comment type="caution">
    <text evidence="3">The sequence shown here is derived from an EMBL/GenBank/DDBJ whole genome shotgun (WGS) entry which is preliminary data.</text>
</comment>
<accession>A0A8S3XIN6</accession>
<sequence length="188" mass="21616">MASRHLNLEQISNLLNEDEEKPFDETDDELGIGEHLTEQQNDNSDSEQGETDSKDQAGPSSSQYYIGRDKQTKWSKNSSSQRIRQRAHNIVLHSPGPKGEAKNAKSKTGCFNLFFDKNIVDLILKYTNEYIDKMRTRFKRERDAKNLTSDELQAFFGLLMMSGLLRSSHLNFLDLWANDDTGIDFFLM</sequence>
<evidence type="ECO:0000313" key="4">
    <source>
        <dbReference type="Proteomes" id="UP000691718"/>
    </source>
</evidence>
<dbReference type="AlphaFoldDB" id="A0A8S3XIN6"/>
<keyword evidence="4" id="KW-1185">Reference proteome</keyword>
<protein>
    <submittedName>
        <fullName evidence="3">(apollo) hypothetical protein</fullName>
    </submittedName>
</protein>